<dbReference type="eggNOG" id="COG1487">
    <property type="taxonomic scope" value="Bacteria"/>
</dbReference>
<gene>
    <name evidence="1" type="ORF">LYNGBM3L_18700</name>
</gene>
<evidence type="ECO:0000313" key="2">
    <source>
        <dbReference type="Proteomes" id="UP000003959"/>
    </source>
</evidence>
<dbReference type="HOGENOM" id="CLU_2974479_0_0_3"/>
<sequence>MIVFVDTGVLGLLSSPNDKLEAQQCQQSLYSLLARGVYVLSSDLCDYEVTRRWQDIRF</sequence>
<name>F4XM66_9CYAN</name>
<dbReference type="RefSeq" id="WP_008180562.1">
    <property type="nucleotide sequence ID" value="NZ_GL890839.1"/>
</dbReference>
<dbReference type="OrthoDB" id="461957at2"/>
<dbReference type="Proteomes" id="UP000003959">
    <property type="component" value="Unassembled WGS sequence"/>
</dbReference>
<accession>F4XM66</accession>
<keyword evidence="2" id="KW-1185">Reference proteome</keyword>
<proteinExistence type="predicted"/>
<organism evidence="1 2">
    <name type="scientific">Moorena producens 3L</name>
    <dbReference type="NCBI Taxonomy" id="489825"/>
    <lineage>
        <taxon>Bacteria</taxon>
        <taxon>Bacillati</taxon>
        <taxon>Cyanobacteriota</taxon>
        <taxon>Cyanophyceae</taxon>
        <taxon>Coleofasciculales</taxon>
        <taxon>Coleofasciculaceae</taxon>
        <taxon>Moorena</taxon>
    </lineage>
</organism>
<dbReference type="EMBL" id="GL890839">
    <property type="protein sequence ID" value="EGJ34305.1"/>
    <property type="molecule type" value="Genomic_DNA"/>
</dbReference>
<reference evidence="2" key="1">
    <citation type="journal article" date="2011" name="Proc. Natl. Acad. Sci. U.S.A.">
        <title>Genomic insights into the physiology and ecology of the marine filamentous cyanobacterium Lyngbya majuscula.</title>
        <authorList>
            <person name="Jones A.C."/>
            <person name="Monroe E.A."/>
            <person name="Podell S."/>
            <person name="Hess W.R."/>
            <person name="Klages S."/>
            <person name="Esquenazi E."/>
            <person name="Niessen S."/>
            <person name="Hoover H."/>
            <person name="Rothmann M."/>
            <person name="Lasken R.S."/>
            <person name="Yates J.R.III."/>
            <person name="Reinhardt R."/>
            <person name="Kube M."/>
            <person name="Burkart M.D."/>
            <person name="Allen E.E."/>
            <person name="Dorrestein P.C."/>
            <person name="Gerwick W.H."/>
            <person name="Gerwick L."/>
        </authorList>
    </citation>
    <scope>NUCLEOTIDE SEQUENCE [LARGE SCALE GENOMIC DNA]</scope>
    <source>
        <strain evidence="2">3L</strain>
    </source>
</reference>
<protein>
    <submittedName>
        <fullName evidence="1">Uncharacterized protein</fullName>
    </submittedName>
</protein>
<dbReference type="AlphaFoldDB" id="F4XM66"/>
<evidence type="ECO:0000313" key="1">
    <source>
        <dbReference type="EMBL" id="EGJ34305.1"/>
    </source>
</evidence>